<dbReference type="RefSeq" id="WP_015424075.1">
    <property type="nucleotide sequence ID" value="NC_020449.1"/>
</dbReference>
<dbReference type="EMBL" id="CU466930">
    <property type="protein sequence ID" value="CAO80214.1"/>
    <property type="molecule type" value="Genomic_DNA"/>
</dbReference>
<dbReference type="Gene3D" id="3.30.2290.10">
    <property type="entry name" value="PmbA/TldD superfamily"/>
    <property type="match status" value="1"/>
</dbReference>
<dbReference type="Pfam" id="PF19289">
    <property type="entry name" value="PmbA_TldD_3rd"/>
    <property type="match status" value="1"/>
</dbReference>
<reference evidence="2 3" key="1">
    <citation type="journal article" date="2008" name="J. Bacteriol.">
        <title>'Candidatus Cloacamonas acidaminovorans': genome sequence reconstruction provides a first glimpse of a new bacterial division.</title>
        <authorList>
            <person name="Pelletier E."/>
            <person name="Kreimeyer A."/>
            <person name="Bocs S."/>
            <person name="Rouy Z."/>
            <person name="Gyapay G."/>
            <person name="Chouari R."/>
            <person name="Riviere D."/>
            <person name="Ganesan A."/>
            <person name="Daegelen P."/>
            <person name="Sghir A."/>
            <person name="Cohen G.N."/>
            <person name="Medigue C."/>
            <person name="Weissenbach J."/>
            <person name="Le Paslier D."/>
        </authorList>
    </citation>
    <scope>NUCLEOTIDE SEQUENCE [LARGE SCALE GENOMIC DNA]</scope>
    <source>
        <strain evidence="3">Evry</strain>
    </source>
</reference>
<evidence type="ECO:0000313" key="2">
    <source>
        <dbReference type="EMBL" id="CAO80214.1"/>
    </source>
</evidence>
<dbReference type="GO" id="GO:0008237">
    <property type="term" value="F:metallopeptidase activity"/>
    <property type="evidence" value="ECO:0007669"/>
    <property type="project" value="InterPro"/>
</dbReference>
<dbReference type="eggNOG" id="COG0312">
    <property type="taxonomic scope" value="Bacteria"/>
</dbReference>
<dbReference type="PANTHER" id="PTHR43666">
    <property type="entry name" value="TLDD PROTEIN"/>
    <property type="match status" value="1"/>
</dbReference>
<dbReference type="AlphaFoldDB" id="B0VFG2"/>
<protein>
    <recommendedName>
        <fullName evidence="1">Metalloprotease TldD/E C-terminal domain-containing protein</fullName>
    </recommendedName>
</protein>
<keyword evidence="3" id="KW-1185">Reference proteome</keyword>
<dbReference type="KEGG" id="caci:CLOAM0308"/>
<dbReference type="InterPro" id="IPR036059">
    <property type="entry name" value="TldD/PmbA_sf"/>
</dbReference>
<dbReference type="STRING" id="459349.CLOAM0308"/>
<name>B0VFG2_CLOAI</name>
<feature type="domain" description="Metalloprotease TldD/E C-terminal" evidence="1">
    <location>
        <begin position="215"/>
        <end position="418"/>
    </location>
</feature>
<dbReference type="GO" id="GO:0006508">
    <property type="term" value="P:proteolysis"/>
    <property type="evidence" value="ECO:0007669"/>
    <property type="project" value="InterPro"/>
</dbReference>
<sequence length="424" mass="47764">MNSEKIVQYIQKHCIADDWTLNITKDDSHETRFAQNVITQHIAGAMKEISLSVSFGSKSGSCTVNQDDEESLAYLVKTAEEIAKLAPEDPEFVPSVGKMDIPEIANCDPQTKALEPKQLVDIVQTSISKAKTFGATVSGLTEKHIETNALFTKNGFAGEYEKSDFGHSMTLKKEEVETKVAYEAKNFADFNLKILLEKLLNQASSLAVKRTFEPQKIAVLLRPLALQELLWFMGWMMDRRYADEGITPFTNQIGNPFFGEKFSWFSTYKQPTLLAPPFAHDGIIAEEIPWVEKGILKNLATSRYWAKKIGSKPCDIYNMFIPGEGYSEEEMLQMVPRGLIVNSFWYIRTVDTKAGEFTGTTRDGVWYFEDGKIQYAVNNLRFNEIPHNATGRIIATGISELANPISLLPPMLIDNFNFVDKTSF</sequence>
<gene>
    <name evidence="2" type="ordered locus">CLOAM0308</name>
</gene>
<evidence type="ECO:0000313" key="3">
    <source>
        <dbReference type="Proteomes" id="UP000002019"/>
    </source>
</evidence>
<dbReference type="InterPro" id="IPR035068">
    <property type="entry name" value="TldD/PmbA_N"/>
</dbReference>
<evidence type="ECO:0000259" key="1">
    <source>
        <dbReference type="Pfam" id="PF19289"/>
    </source>
</evidence>
<proteinExistence type="predicted"/>
<organism evidence="2 3">
    <name type="scientific">Cloacimonas acidaminovorans (strain Evry)</name>
    <dbReference type="NCBI Taxonomy" id="459349"/>
    <lineage>
        <taxon>Bacteria</taxon>
        <taxon>Pseudomonadati</taxon>
        <taxon>Candidatus Cloacimonadota</taxon>
        <taxon>Candidatus Cloacimonadia</taxon>
        <taxon>Candidatus Cloacimonadales</taxon>
        <taxon>Candidatus Cloacimonadaceae</taxon>
        <taxon>Candidatus Cloacimonas</taxon>
    </lineage>
</organism>
<dbReference type="Proteomes" id="UP000002019">
    <property type="component" value="Chromosome"/>
</dbReference>
<dbReference type="SUPFAM" id="SSF111283">
    <property type="entry name" value="Putative modulator of DNA gyrase, PmbA/TldD"/>
    <property type="match status" value="1"/>
</dbReference>
<dbReference type="InterPro" id="IPR045569">
    <property type="entry name" value="Metalloprtase-TldD/E_C"/>
</dbReference>
<accession>B0VFG2</accession>
<dbReference type="PANTHER" id="PTHR43666:SF1">
    <property type="entry name" value="CONSERVED PROTEIN"/>
    <property type="match status" value="1"/>
</dbReference>
<dbReference type="HOGENOM" id="CLU_046126_1_0_0"/>
<dbReference type="OrthoDB" id="9763230at2"/>